<dbReference type="AlphaFoldDB" id="B4I9Y1"/>
<proteinExistence type="predicted"/>
<reference evidence="2 3" key="1">
    <citation type="journal article" date="2007" name="Nature">
        <title>Evolution of genes and genomes on the Drosophila phylogeny.</title>
        <authorList>
            <consortium name="Drosophila 12 Genomes Consortium"/>
            <person name="Clark A.G."/>
            <person name="Eisen M.B."/>
            <person name="Smith D.R."/>
            <person name="Bergman C.M."/>
            <person name="Oliver B."/>
            <person name="Markow T.A."/>
            <person name="Kaufman T.C."/>
            <person name="Kellis M."/>
            <person name="Gelbart W."/>
            <person name="Iyer V.N."/>
            <person name="Pollard D.A."/>
            <person name="Sackton T.B."/>
            <person name="Larracuente A.M."/>
            <person name="Singh N.D."/>
            <person name="Abad J.P."/>
            <person name="Abt D.N."/>
            <person name="Adryan B."/>
            <person name="Aguade M."/>
            <person name="Akashi H."/>
            <person name="Anderson W.W."/>
            <person name="Aquadro C.F."/>
            <person name="Ardell D.H."/>
            <person name="Arguello R."/>
            <person name="Artieri C.G."/>
            <person name="Barbash D.A."/>
            <person name="Barker D."/>
            <person name="Barsanti P."/>
            <person name="Batterham P."/>
            <person name="Batzoglou S."/>
            <person name="Begun D."/>
            <person name="Bhutkar A."/>
            <person name="Blanco E."/>
            <person name="Bosak S.A."/>
            <person name="Bradley R.K."/>
            <person name="Brand A.D."/>
            <person name="Brent M.R."/>
            <person name="Brooks A.N."/>
            <person name="Brown R.H."/>
            <person name="Butlin R.K."/>
            <person name="Caggese C."/>
            <person name="Calvi B.R."/>
            <person name="Bernardo de Carvalho A."/>
            <person name="Caspi A."/>
            <person name="Castrezana S."/>
            <person name="Celniker S.E."/>
            <person name="Chang J.L."/>
            <person name="Chapple C."/>
            <person name="Chatterji S."/>
            <person name="Chinwalla A."/>
            <person name="Civetta A."/>
            <person name="Clifton S.W."/>
            <person name="Comeron J.M."/>
            <person name="Costello J.C."/>
            <person name="Coyne J.A."/>
            <person name="Daub J."/>
            <person name="David R.G."/>
            <person name="Delcher A.L."/>
            <person name="Delehaunty K."/>
            <person name="Do C.B."/>
            <person name="Ebling H."/>
            <person name="Edwards K."/>
            <person name="Eickbush T."/>
            <person name="Evans J.D."/>
            <person name="Filipski A."/>
            <person name="Findeiss S."/>
            <person name="Freyhult E."/>
            <person name="Fulton L."/>
            <person name="Fulton R."/>
            <person name="Garcia A.C."/>
            <person name="Gardiner A."/>
            <person name="Garfield D.A."/>
            <person name="Garvin B.E."/>
            <person name="Gibson G."/>
            <person name="Gilbert D."/>
            <person name="Gnerre S."/>
            <person name="Godfrey J."/>
            <person name="Good R."/>
            <person name="Gotea V."/>
            <person name="Gravely B."/>
            <person name="Greenberg A.J."/>
            <person name="Griffiths-Jones S."/>
            <person name="Gross S."/>
            <person name="Guigo R."/>
            <person name="Gustafson E.A."/>
            <person name="Haerty W."/>
            <person name="Hahn M.W."/>
            <person name="Halligan D.L."/>
            <person name="Halpern A.L."/>
            <person name="Halter G.M."/>
            <person name="Han M.V."/>
            <person name="Heger A."/>
            <person name="Hillier L."/>
            <person name="Hinrichs A.S."/>
            <person name="Holmes I."/>
            <person name="Hoskins R.A."/>
            <person name="Hubisz M.J."/>
            <person name="Hultmark D."/>
            <person name="Huntley M.A."/>
            <person name="Jaffe D.B."/>
            <person name="Jagadeeshan S."/>
            <person name="Jeck W.R."/>
            <person name="Johnson J."/>
            <person name="Jones C.D."/>
            <person name="Jordan W.C."/>
            <person name="Karpen G.H."/>
            <person name="Kataoka E."/>
            <person name="Keightley P.D."/>
            <person name="Kheradpour P."/>
            <person name="Kirkness E.F."/>
            <person name="Koerich L.B."/>
            <person name="Kristiansen K."/>
            <person name="Kudrna D."/>
            <person name="Kulathinal R.J."/>
            <person name="Kumar S."/>
            <person name="Kwok R."/>
            <person name="Lander E."/>
            <person name="Langley C.H."/>
            <person name="Lapoint R."/>
            <person name="Lazzaro B.P."/>
            <person name="Lee S.J."/>
            <person name="Levesque L."/>
            <person name="Li R."/>
            <person name="Lin C.F."/>
            <person name="Lin M.F."/>
            <person name="Lindblad-Toh K."/>
            <person name="Llopart A."/>
            <person name="Long M."/>
            <person name="Low L."/>
            <person name="Lozovsky E."/>
            <person name="Lu J."/>
            <person name="Luo M."/>
            <person name="Machado C.A."/>
            <person name="Makalowski W."/>
            <person name="Marzo M."/>
            <person name="Matsuda M."/>
            <person name="Matzkin L."/>
            <person name="McAllister B."/>
            <person name="McBride C.S."/>
            <person name="McKernan B."/>
            <person name="McKernan K."/>
            <person name="Mendez-Lago M."/>
            <person name="Minx P."/>
            <person name="Mollenhauer M.U."/>
            <person name="Montooth K."/>
            <person name="Mount S.M."/>
            <person name="Mu X."/>
            <person name="Myers E."/>
            <person name="Negre B."/>
            <person name="Newfeld S."/>
            <person name="Nielsen R."/>
            <person name="Noor M.A."/>
            <person name="O'Grady P."/>
            <person name="Pachter L."/>
            <person name="Papaceit M."/>
            <person name="Parisi M.J."/>
            <person name="Parisi M."/>
            <person name="Parts L."/>
            <person name="Pedersen J.S."/>
            <person name="Pesole G."/>
            <person name="Phillippy A.M."/>
            <person name="Ponting C.P."/>
            <person name="Pop M."/>
            <person name="Porcelli D."/>
            <person name="Powell J.R."/>
            <person name="Prohaska S."/>
            <person name="Pruitt K."/>
            <person name="Puig M."/>
            <person name="Quesneville H."/>
            <person name="Ram K.R."/>
            <person name="Rand D."/>
            <person name="Rasmussen M.D."/>
            <person name="Reed L.K."/>
            <person name="Reenan R."/>
            <person name="Reily A."/>
            <person name="Remington K.A."/>
            <person name="Rieger T.T."/>
            <person name="Ritchie M.G."/>
            <person name="Robin C."/>
            <person name="Rogers Y.H."/>
            <person name="Rohde C."/>
            <person name="Rozas J."/>
            <person name="Rubenfield M.J."/>
            <person name="Ruiz A."/>
            <person name="Russo S."/>
            <person name="Salzberg S.L."/>
            <person name="Sanchez-Gracia A."/>
            <person name="Saranga D.J."/>
            <person name="Sato H."/>
            <person name="Schaeffer S.W."/>
            <person name="Schatz M.C."/>
            <person name="Schlenke T."/>
            <person name="Schwartz R."/>
            <person name="Segarra C."/>
            <person name="Singh R.S."/>
            <person name="Sirot L."/>
            <person name="Sirota M."/>
            <person name="Sisneros N.B."/>
            <person name="Smith C.D."/>
            <person name="Smith T.F."/>
            <person name="Spieth J."/>
            <person name="Stage D.E."/>
            <person name="Stark A."/>
            <person name="Stephan W."/>
            <person name="Strausberg R.L."/>
            <person name="Strempel S."/>
            <person name="Sturgill D."/>
            <person name="Sutton G."/>
            <person name="Sutton G.G."/>
            <person name="Tao W."/>
            <person name="Teichmann S."/>
            <person name="Tobari Y.N."/>
            <person name="Tomimura Y."/>
            <person name="Tsolas J.M."/>
            <person name="Valente V.L."/>
            <person name="Venter E."/>
            <person name="Venter J.C."/>
            <person name="Vicario S."/>
            <person name="Vieira F.G."/>
            <person name="Vilella A.J."/>
            <person name="Villasante A."/>
            <person name="Walenz B."/>
            <person name="Wang J."/>
            <person name="Wasserman M."/>
            <person name="Watts T."/>
            <person name="Wilson D."/>
            <person name="Wilson R.K."/>
            <person name="Wing R.A."/>
            <person name="Wolfner M.F."/>
            <person name="Wong A."/>
            <person name="Wong G.K."/>
            <person name="Wu C.I."/>
            <person name="Wu G."/>
            <person name="Yamamoto D."/>
            <person name="Yang H.P."/>
            <person name="Yang S.P."/>
            <person name="Yorke J.A."/>
            <person name="Yoshida K."/>
            <person name="Zdobnov E."/>
            <person name="Zhang P."/>
            <person name="Zhang Y."/>
            <person name="Zimin A.V."/>
            <person name="Baldwin J."/>
            <person name="Abdouelleil A."/>
            <person name="Abdulkadir J."/>
            <person name="Abebe A."/>
            <person name="Abera B."/>
            <person name="Abreu J."/>
            <person name="Acer S.C."/>
            <person name="Aftuck L."/>
            <person name="Alexander A."/>
            <person name="An P."/>
            <person name="Anderson E."/>
            <person name="Anderson S."/>
            <person name="Arachi H."/>
            <person name="Azer M."/>
            <person name="Bachantsang P."/>
            <person name="Barry A."/>
            <person name="Bayul T."/>
            <person name="Berlin A."/>
            <person name="Bessette D."/>
            <person name="Bloom T."/>
            <person name="Blye J."/>
            <person name="Boguslavskiy L."/>
            <person name="Bonnet C."/>
            <person name="Boukhgalter B."/>
            <person name="Bourzgui I."/>
            <person name="Brown A."/>
            <person name="Cahill P."/>
            <person name="Channer S."/>
            <person name="Cheshatsang Y."/>
            <person name="Chuda L."/>
            <person name="Citroen M."/>
            <person name="Collymore A."/>
            <person name="Cooke P."/>
            <person name="Costello M."/>
            <person name="D'Aco K."/>
            <person name="Daza R."/>
            <person name="De Haan G."/>
            <person name="DeGray S."/>
            <person name="DeMaso C."/>
            <person name="Dhargay N."/>
            <person name="Dooley K."/>
            <person name="Dooley E."/>
            <person name="Doricent M."/>
            <person name="Dorje P."/>
            <person name="Dorjee K."/>
            <person name="Dupes A."/>
            <person name="Elong R."/>
            <person name="Falk J."/>
            <person name="Farina A."/>
            <person name="Faro S."/>
            <person name="Ferguson D."/>
            <person name="Fisher S."/>
            <person name="Foley C.D."/>
            <person name="Franke A."/>
            <person name="Friedrich D."/>
            <person name="Gadbois L."/>
            <person name="Gearin G."/>
            <person name="Gearin C.R."/>
            <person name="Giannoukos G."/>
            <person name="Goode T."/>
            <person name="Graham J."/>
            <person name="Grandbois E."/>
            <person name="Grewal S."/>
            <person name="Gyaltsen K."/>
            <person name="Hafez N."/>
            <person name="Hagos B."/>
            <person name="Hall J."/>
            <person name="Henson C."/>
            <person name="Hollinger A."/>
            <person name="Honan T."/>
            <person name="Huard M.D."/>
            <person name="Hughes L."/>
            <person name="Hurhula B."/>
            <person name="Husby M.E."/>
            <person name="Kamat A."/>
            <person name="Kanga B."/>
            <person name="Kashin S."/>
            <person name="Khazanovich D."/>
            <person name="Kisner P."/>
            <person name="Lance K."/>
            <person name="Lara M."/>
            <person name="Lee W."/>
            <person name="Lennon N."/>
            <person name="Letendre F."/>
            <person name="LeVine R."/>
            <person name="Lipovsky A."/>
            <person name="Liu X."/>
            <person name="Liu J."/>
            <person name="Liu S."/>
            <person name="Lokyitsang T."/>
            <person name="Lokyitsang Y."/>
            <person name="Lubonja R."/>
            <person name="Lui A."/>
            <person name="MacDonald P."/>
            <person name="Magnisalis V."/>
            <person name="Maru K."/>
            <person name="Matthews C."/>
            <person name="McCusker W."/>
            <person name="McDonough S."/>
            <person name="Mehta T."/>
            <person name="Meldrim J."/>
            <person name="Meneus L."/>
            <person name="Mihai O."/>
            <person name="Mihalev A."/>
            <person name="Mihova T."/>
            <person name="Mittelman R."/>
            <person name="Mlenga V."/>
            <person name="Montmayeur A."/>
            <person name="Mulrain L."/>
            <person name="Navidi A."/>
            <person name="Naylor J."/>
            <person name="Negash T."/>
            <person name="Nguyen T."/>
            <person name="Nguyen N."/>
            <person name="Nicol R."/>
            <person name="Norbu C."/>
            <person name="Norbu N."/>
            <person name="Novod N."/>
            <person name="O'Neill B."/>
            <person name="Osman S."/>
            <person name="Markiewicz E."/>
            <person name="Oyono O.L."/>
            <person name="Patti C."/>
            <person name="Phunkhang P."/>
            <person name="Pierre F."/>
            <person name="Priest M."/>
            <person name="Raghuraman S."/>
            <person name="Rege F."/>
            <person name="Reyes R."/>
            <person name="Rise C."/>
            <person name="Rogov P."/>
            <person name="Ross K."/>
            <person name="Ryan E."/>
            <person name="Settipalli S."/>
            <person name="Shea T."/>
            <person name="Sherpa N."/>
            <person name="Shi L."/>
            <person name="Shih D."/>
            <person name="Sparrow T."/>
            <person name="Spaulding J."/>
            <person name="Stalker J."/>
            <person name="Stange-Thomann N."/>
            <person name="Stavropoulos S."/>
            <person name="Stone C."/>
            <person name="Strader C."/>
            <person name="Tesfaye S."/>
            <person name="Thomson T."/>
            <person name="Thoulutsang Y."/>
            <person name="Thoulutsang D."/>
            <person name="Topham K."/>
            <person name="Topping I."/>
            <person name="Tsamla T."/>
            <person name="Vassiliev H."/>
            <person name="Vo A."/>
            <person name="Wangchuk T."/>
            <person name="Wangdi T."/>
            <person name="Weiand M."/>
            <person name="Wilkinson J."/>
            <person name="Wilson A."/>
            <person name="Yadav S."/>
            <person name="Young G."/>
            <person name="Yu Q."/>
            <person name="Zembek L."/>
            <person name="Zhong D."/>
            <person name="Zimmer A."/>
            <person name="Zwirko Z."/>
            <person name="Jaffe D.B."/>
            <person name="Alvarez P."/>
            <person name="Brockman W."/>
            <person name="Butler J."/>
            <person name="Chin C."/>
            <person name="Gnerre S."/>
            <person name="Grabherr M."/>
            <person name="Kleber M."/>
            <person name="Mauceli E."/>
            <person name="MacCallum I."/>
        </authorList>
    </citation>
    <scope>NUCLEOTIDE SEQUENCE [LARGE SCALE GENOMIC DNA]</scope>
    <source>
        <strain evidence="3">Rob3c / Tucson 14021-0248.25</strain>
    </source>
</reference>
<evidence type="ECO:0000313" key="2">
    <source>
        <dbReference type="EMBL" id="EDW44012.1"/>
    </source>
</evidence>
<gene>
    <name evidence="2" type="primary">Dsec\GM19239</name>
    <name evidence="2" type="ORF">Dsec_GM19239</name>
</gene>
<protein>
    <submittedName>
        <fullName evidence="2">GM19239</fullName>
    </submittedName>
</protein>
<evidence type="ECO:0000313" key="3">
    <source>
        <dbReference type="Proteomes" id="UP000001292"/>
    </source>
</evidence>
<keyword evidence="3" id="KW-1185">Reference proteome</keyword>
<evidence type="ECO:0000256" key="1">
    <source>
        <dbReference type="SAM" id="MobiDB-lite"/>
    </source>
</evidence>
<name>B4I9Y1_DROSE</name>
<feature type="region of interest" description="Disordered" evidence="1">
    <location>
        <begin position="1"/>
        <end position="39"/>
    </location>
</feature>
<dbReference type="EMBL" id="CH480825">
    <property type="protein sequence ID" value="EDW44012.1"/>
    <property type="molecule type" value="Genomic_DNA"/>
</dbReference>
<organism evidence="3">
    <name type="scientific">Drosophila sechellia</name>
    <name type="common">Fruit fly</name>
    <dbReference type="NCBI Taxonomy" id="7238"/>
    <lineage>
        <taxon>Eukaryota</taxon>
        <taxon>Metazoa</taxon>
        <taxon>Ecdysozoa</taxon>
        <taxon>Arthropoda</taxon>
        <taxon>Hexapoda</taxon>
        <taxon>Insecta</taxon>
        <taxon>Pterygota</taxon>
        <taxon>Neoptera</taxon>
        <taxon>Endopterygota</taxon>
        <taxon>Diptera</taxon>
        <taxon>Brachycera</taxon>
        <taxon>Muscomorpha</taxon>
        <taxon>Ephydroidea</taxon>
        <taxon>Drosophilidae</taxon>
        <taxon>Drosophila</taxon>
        <taxon>Sophophora</taxon>
    </lineage>
</organism>
<dbReference type="Proteomes" id="UP000001292">
    <property type="component" value="Unassembled WGS sequence"/>
</dbReference>
<sequence>MSIPGRSKQQTPRSSRLLEMSEQLPPVWPSTSQSHQFPPFLTPPSIPFKFSESTRTHPWDVTIQYPKASDELTWEPTLEDAQNPCKPRIM</sequence>
<accession>B4I9Y1</accession>
<dbReference type="HOGENOM" id="CLU_2443183_0_0_1"/>